<dbReference type="PROSITE" id="PS50893">
    <property type="entry name" value="ABC_TRANSPORTER_2"/>
    <property type="match status" value="1"/>
</dbReference>
<dbReference type="EC" id="3.6.3.40" evidence="6"/>
<dbReference type="HOGENOM" id="CLU_000604_1_2_9"/>
<dbReference type="InterPro" id="IPR027417">
    <property type="entry name" value="P-loop_NTPase"/>
</dbReference>
<dbReference type="Pfam" id="PF00005">
    <property type="entry name" value="ABC_tran"/>
    <property type="match status" value="1"/>
</dbReference>
<dbReference type="Proteomes" id="UP000008467">
    <property type="component" value="Chromosome"/>
</dbReference>
<gene>
    <name evidence="6" type="ordered locus">Clole_3811</name>
</gene>
<reference evidence="6 7" key="1">
    <citation type="journal article" date="2011" name="J. Bacteriol.">
        <title>Complete genome sequence of the cellulose-degrading bacterium Cellulosilyticum lentocellum.</title>
        <authorList>
            <consortium name="US DOE Joint Genome Institute"/>
            <person name="Miller D.A."/>
            <person name="Suen G."/>
            <person name="Bruce D."/>
            <person name="Copeland A."/>
            <person name="Cheng J.F."/>
            <person name="Detter C."/>
            <person name="Goodwin L.A."/>
            <person name="Han C.S."/>
            <person name="Hauser L.J."/>
            <person name="Land M.L."/>
            <person name="Lapidus A."/>
            <person name="Lucas S."/>
            <person name="Meincke L."/>
            <person name="Pitluck S."/>
            <person name="Tapia R."/>
            <person name="Teshima H."/>
            <person name="Woyke T."/>
            <person name="Fox B.G."/>
            <person name="Angert E.R."/>
            <person name="Currie C.R."/>
        </authorList>
    </citation>
    <scope>NUCLEOTIDE SEQUENCE [LARGE SCALE GENOMIC DNA]</scope>
    <source>
        <strain evidence="7">ATCC 49066 / DSM 5427 / NCIMB 11756 / RHM5</strain>
    </source>
</reference>
<dbReference type="SMART" id="SM00382">
    <property type="entry name" value="AAA"/>
    <property type="match status" value="1"/>
</dbReference>
<dbReference type="SUPFAM" id="SSF52540">
    <property type="entry name" value="P-loop containing nucleoside triphosphate hydrolases"/>
    <property type="match status" value="1"/>
</dbReference>
<sequence>MKKCHISIKEVYLDYPSTIYNRKTLKQAIFEMARLQKPAKLLNDVHALRGVSIEINEGEKVGIIGHNGAGKSTLLKAIAGIYPTTGGEIEIEGKIRSLFDLAVGFEIDATGRENILYRGLLLGETPRSIKEKTESIIEFAELGEFIDYPIKSYSSGMIVRLAFAISTMIDGDILLLDEIFGAGDARFMNKAKQRIMGLIENAKILVFVSHDFAAIKELCDRVIWLDHGTVRMDGDPDYVISEYLKVMSI</sequence>
<evidence type="ECO:0000256" key="1">
    <source>
        <dbReference type="ARBA" id="ARBA00005417"/>
    </source>
</evidence>
<dbReference type="InterPro" id="IPR050683">
    <property type="entry name" value="Bact_Polysacc_Export_ATP-bd"/>
</dbReference>
<dbReference type="InterPro" id="IPR017871">
    <property type="entry name" value="ABC_transporter-like_CS"/>
</dbReference>
<dbReference type="InterPro" id="IPR015860">
    <property type="entry name" value="ABC_transpr_TagH-like"/>
</dbReference>
<keyword evidence="7" id="KW-1185">Reference proteome</keyword>
<dbReference type="GO" id="GO:0005524">
    <property type="term" value="F:ATP binding"/>
    <property type="evidence" value="ECO:0007669"/>
    <property type="project" value="UniProtKB-KW"/>
</dbReference>
<comment type="similarity">
    <text evidence="1">Belongs to the ABC transporter superfamily.</text>
</comment>
<evidence type="ECO:0000259" key="5">
    <source>
        <dbReference type="PROSITE" id="PS50893"/>
    </source>
</evidence>
<dbReference type="RefSeq" id="WP_013658765.1">
    <property type="nucleotide sequence ID" value="NC_015275.1"/>
</dbReference>
<evidence type="ECO:0000256" key="4">
    <source>
        <dbReference type="ARBA" id="ARBA00022840"/>
    </source>
</evidence>
<name>F2JIM1_CELLD</name>
<dbReference type="GO" id="GO:0140359">
    <property type="term" value="F:ABC-type transporter activity"/>
    <property type="evidence" value="ECO:0007669"/>
    <property type="project" value="InterPro"/>
</dbReference>
<keyword evidence="2" id="KW-0813">Transport</keyword>
<organism evidence="6 7">
    <name type="scientific">Cellulosilyticum lentocellum (strain ATCC 49066 / DSM 5427 / NCIMB 11756 / RHM5)</name>
    <name type="common">Clostridium lentocellum</name>
    <dbReference type="NCBI Taxonomy" id="642492"/>
    <lineage>
        <taxon>Bacteria</taxon>
        <taxon>Bacillati</taxon>
        <taxon>Bacillota</taxon>
        <taxon>Clostridia</taxon>
        <taxon>Lachnospirales</taxon>
        <taxon>Cellulosilyticaceae</taxon>
        <taxon>Cellulosilyticum</taxon>
    </lineage>
</organism>
<dbReference type="Gene3D" id="3.40.50.300">
    <property type="entry name" value="P-loop containing nucleotide triphosphate hydrolases"/>
    <property type="match status" value="1"/>
</dbReference>
<protein>
    <submittedName>
        <fullName evidence="6">Teichoic-acid-transporting ATPase</fullName>
        <ecNumber evidence="6">3.6.3.40</ecNumber>
    </submittedName>
</protein>
<keyword evidence="4" id="KW-0067">ATP-binding</keyword>
<dbReference type="InterPro" id="IPR003593">
    <property type="entry name" value="AAA+_ATPase"/>
</dbReference>
<dbReference type="KEGG" id="cle:Clole_3811"/>
<evidence type="ECO:0000313" key="6">
    <source>
        <dbReference type="EMBL" id="ADZ85491.1"/>
    </source>
</evidence>
<dbReference type="CDD" id="cd03220">
    <property type="entry name" value="ABC_KpsT_Wzt"/>
    <property type="match status" value="1"/>
</dbReference>
<proteinExistence type="inferred from homology"/>
<evidence type="ECO:0000256" key="3">
    <source>
        <dbReference type="ARBA" id="ARBA00022741"/>
    </source>
</evidence>
<dbReference type="PANTHER" id="PTHR46743:SF2">
    <property type="entry name" value="TEICHOIC ACIDS EXPORT ATP-BINDING PROTEIN TAGH"/>
    <property type="match status" value="1"/>
</dbReference>
<dbReference type="EMBL" id="CP002582">
    <property type="protein sequence ID" value="ADZ85491.1"/>
    <property type="molecule type" value="Genomic_DNA"/>
</dbReference>
<dbReference type="GO" id="GO:0016887">
    <property type="term" value="F:ATP hydrolysis activity"/>
    <property type="evidence" value="ECO:0007669"/>
    <property type="project" value="InterPro"/>
</dbReference>
<dbReference type="AlphaFoldDB" id="F2JIM1"/>
<dbReference type="PANTHER" id="PTHR46743">
    <property type="entry name" value="TEICHOIC ACIDS EXPORT ATP-BINDING PROTEIN TAGH"/>
    <property type="match status" value="1"/>
</dbReference>
<keyword evidence="6" id="KW-0378">Hydrolase</keyword>
<evidence type="ECO:0000256" key="2">
    <source>
        <dbReference type="ARBA" id="ARBA00022448"/>
    </source>
</evidence>
<feature type="domain" description="ABC transporter" evidence="5">
    <location>
        <begin position="33"/>
        <end position="249"/>
    </location>
</feature>
<dbReference type="GO" id="GO:0016020">
    <property type="term" value="C:membrane"/>
    <property type="evidence" value="ECO:0007669"/>
    <property type="project" value="InterPro"/>
</dbReference>
<accession>F2JIM1</accession>
<dbReference type="PROSITE" id="PS00211">
    <property type="entry name" value="ABC_TRANSPORTER_1"/>
    <property type="match status" value="1"/>
</dbReference>
<dbReference type="STRING" id="642492.Clole_3811"/>
<evidence type="ECO:0000313" key="7">
    <source>
        <dbReference type="Proteomes" id="UP000008467"/>
    </source>
</evidence>
<dbReference type="InterPro" id="IPR003439">
    <property type="entry name" value="ABC_transporter-like_ATP-bd"/>
</dbReference>
<keyword evidence="3" id="KW-0547">Nucleotide-binding</keyword>
<dbReference type="eggNOG" id="COG1134">
    <property type="taxonomic scope" value="Bacteria"/>
</dbReference>